<evidence type="ECO:0000256" key="3">
    <source>
        <dbReference type="ARBA" id="ARBA00022548"/>
    </source>
</evidence>
<feature type="domain" description="Glucose-methanol-choline oxidoreductase C-terminal" evidence="17">
    <location>
        <begin position="467"/>
        <end position="516"/>
    </location>
</feature>
<evidence type="ECO:0000256" key="2">
    <source>
        <dbReference type="ARBA" id="ARBA00010790"/>
    </source>
</evidence>
<dbReference type="GO" id="GO:0004769">
    <property type="term" value="F:steroid Delta-isomerase activity"/>
    <property type="evidence" value="ECO:0007669"/>
    <property type="project" value="UniProtKB-EC"/>
</dbReference>
<dbReference type="InterPro" id="IPR052542">
    <property type="entry name" value="Cholesterol_Oxidase"/>
</dbReference>
<keyword evidence="3" id="KW-0153">Cholesterol metabolism</keyword>
<accession>A0A7T4PLF8</accession>
<dbReference type="SUPFAM" id="SSF51905">
    <property type="entry name" value="FAD/NAD(P)-binding domain"/>
    <property type="match status" value="1"/>
</dbReference>
<reference evidence="18 19" key="1">
    <citation type="submission" date="2020-12" db="EMBL/GenBank/DDBJ databases">
        <title>Identification and biosynthesis of polyene macrolides produced by Streptomyces alfalfae Men-myco-93-63.</title>
        <authorList>
            <person name="Liu D."/>
            <person name="Li Y."/>
            <person name="Liu L."/>
            <person name="Han X."/>
            <person name="Shen F."/>
        </authorList>
    </citation>
    <scope>NUCLEOTIDE SEQUENCE [LARGE SCALE GENOMIC DNA]</scope>
    <source>
        <strain evidence="18 19">Men-myco-93-63</strain>
    </source>
</reference>
<keyword evidence="9" id="KW-0753">Steroid metabolism</keyword>
<evidence type="ECO:0000259" key="17">
    <source>
        <dbReference type="Pfam" id="PF05199"/>
    </source>
</evidence>
<comment type="cofactor">
    <cofactor evidence="1">
        <name>FAD</name>
        <dbReference type="ChEBI" id="CHEBI:57692"/>
    </cofactor>
</comment>
<dbReference type="PANTHER" id="PTHR47470">
    <property type="entry name" value="CHOLESTEROL OXIDASE"/>
    <property type="match status" value="1"/>
</dbReference>
<evidence type="ECO:0000256" key="14">
    <source>
        <dbReference type="ARBA" id="ARBA00049744"/>
    </source>
</evidence>
<dbReference type="GO" id="GO:0008203">
    <property type="term" value="P:cholesterol metabolic process"/>
    <property type="evidence" value="ECO:0007669"/>
    <property type="project" value="UniProtKB-KW"/>
</dbReference>
<keyword evidence="7" id="KW-0443">Lipid metabolism</keyword>
<dbReference type="Gene3D" id="3.30.410.10">
    <property type="entry name" value="Cholesterol Oxidase, domain 2"/>
    <property type="match status" value="1"/>
</dbReference>
<dbReference type="InterPro" id="IPR007867">
    <property type="entry name" value="GMC_OxRtase_C"/>
</dbReference>
<evidence type="ECO:0000256" key="13">
    <source>
        <dbReference type="ARBA" id="ARBA00049723"/>
    </source>
</evidence>
<keyword evidence="8" id="KW-1207">Sterol metabolism</keyword>
<dbReference type="Pfam" id="PF05199">
    <property type="entry name" value="GMC_oxred_C"/>
    <property type="match status" value="1"/>
</dbReference>
<evidence type="ECO:0000256" key="4">
    <source>
        <dbReference type="ARBA" id="ARBA00022630"/>
    </source>
</evidence>
<dbReference type="AlphaFoldDB" id="A0A7T4PLF8"/>
<dbReference type="InterPro" id="IPR036188">
    <property type="entry name" value="FAD/NAD-bd_sf"/>
</dbReference>
<dbReference type="EC" id="1.1.3.6" evidence="13"/>
<name>A0A7T4PLF8_9ACTN</name>
<dbReference type="Gene3D" id="3.50.50.60">
    <property type="entry name" value="FAD/NAD(P)-binding domain"/>
    <property type="match status" value="1"/>
</dbReference>
<dbReference type="RefSeq" id="WP_198504154.1">
    <property type="nucleotide sequence ID" value="NZ_CP065959.1"/>
</dbReference>
<organism evidence="18 19">
    <name type="scientific">Streptomyces alfalfae</name>
    <dbReference type="NCBI Taxonomy" id="1642299"/>
    <lineage>
        <taxon>Bacteria</taxon>
        <taxon>Bacillati</taxon>
        <taxon>Actinomycetota</taxon>
        <taxon>Actinomycetes</taxon>
        <taxon>Kitasatosporales</taxon>
        <taxon>Streptomycetaceae</taxon>
        <taxon>Streptomyces</taxon>
    </lineage>
</organism>
<evidence type="ECO:0000256" key="12">
    <source>
        <dbReference type="ARBA" id="ARBA00049645"/>
    </source>
</evidence>
<comment type="pathway">
    <text evidence="12">Steroid metabolism; cholesterol degradation.</text>
</comment>
<evidence type="ECO:0000256" key="6">
    <source>
        <dbReference type="ARBA" id="ARBA00023002"/>
    </source>
</evidence>
<keyword evidence="6" id="KW-0560">Oxidoreductase</keyword>
<evidence type="ECO:0000256" key="8">
    <source>
        <dbReference type="ARBA" id="ARBA00023166"/>
    </source>
</evidence>
<protein>
    <recommendedName>
        <fullName evidence="14">Cholesterol oxidase</fullName>
        <ecNumber evidence="13">1.1.3.6</ecNumber>
        <ecNumber evidence="11">5.3.3.1</ecNumber>
    </recommendedName>
    <alternativeName>
        <fullName evidence="15">Cholesterol isomerase</fullName>
    </alternativeName>
</protein>
<feature type="region of interest" description="Disordered" evidence="16">
    <location>
        <begin position="1"/>
        <end position="34"/>
    </location>
</feature>
<keyword evidence="5" id="KW-0274">FAD</keyword>
<evidence type="ECO:0000313" key="19">
    <source>
        <dbReference type="Proteomes" id="UP000596130"/>
    </source>
</evidence>
<evidence type="ECO:0000256" key="16">
    <source>
        <dbReference type="SAM" id="MobiDB-lite"/>
    </source>
</evidence>
<evidence type="ECO:0000256" key="5">
    <source>
        <dbReference type="ARBA" id="ARBA00022827"/>
    </source>
</evidence>
<gene>
    <name evidence="18" type="ORF">I8755_31390</name>
</gene>
<evidence type="ECO:0000313" key="18">
    <source>
        <dbReference type="EMBL" id="QQC92396.1"/>
    </source>
</evidence>
<evidence type="ECO:0000256" key="1">
    <source>
        <dbReference type="ARBA" id="ARBA00001974"/>
    </source>
</evidence>
<evidence type="ECO:0000256" key="10">
    <source>
        <dbReference type="ARBA" id="ARBA00023235"/>
    </source>
</evidence>
<dbReference type="SUPFAM" id="SSF54373">
    <property type="entry name" value="FAD-linked reductases, C-terminal domain"/>
    <property type="match status" value="1"/>
</dbReference>
<evidence type="ECO:0000256" key="7">
    <source>
        <dbReference type="ARBA" id="ARBA00023098"/>
    </source>
</evidence>
<dbReference type="EC" id="5.3.3.1" evidence="11"/>
<evidence type="ECO:0000256" key="15">
    <source>
        <dbReference type="ARBA" id="ARBA00049778"/>
    </source>
</evidence>
<comment type="similarity">
    <text evidence="2">Belongs to the GMC oxidoreductase family.</text>
</comment>
<dbReference type="GO" id="GO:0016995">
    <property type="term" value="F:cholesterol oxidase activity"/>
    <property type="evidence" value="ECO:0007669"/>
    <property type="project" value="UniProtKB-EC"/>
</dbReference>
<proteinExistence type="inferred from homology"/>
<dbReference type="Proteomes" id="UP000596130">
    <property type="component" value="Chromosome"/>
</dbReference>
<dbReference type="PANTHER" id="PTHR47470:SF1">
    <property type="entry name" value="FAD-DEPENDENT OXIDOREDUCTASE 2 FAD BINDING DOMAIN-CONTAINING PROTEIN"/>
    <property type="match status" value="1"/>
</dbReference>
<dbReference type="EMBL" id="CP065959">
    <property type="protein sequence ID" value="QQC92396.1"/>
    <property type="molecule type" value="Genomic_DNA"/>
</dbReference>
<keyword evidence="4" id="KW-0285">Flavoprotein</keyword>
<evidence type="ECO:0000256" key="11">
    <source>
        <dbReference type="ARBA" id="ARBA00038856"/>
    </source>
</evidence>
<sequence length="530" mass="56743">MTLPDERPAAPGPSPGPTPTARTRAPGRTEREERHQVVIIGSGVGGSITAFRLAMAGVPNLVLERGHRWPVTPSADTFPGLPWPDRRMFWHEGDLVPRPPTGASWWPRLGARCPAVAAPHSTGLLDISLHPTVATVCGAGVGGGTLVYGGMLPQPKPGVFRRVFPAEIDYDELDRTYYPRARVRLGGSPFPLDLLSHPRYRTTRLWHRALTDAGFEPEPVVSAYDFDIVHAELAGKAPPAVTTGQYWVTGCDSGAKMSVDRTYLARAEATGKTQVRPLHRVAGIGHGPDGRYRVTVERLTARGAVIERLVLGCDRLVMAAGGVHTPRLLVTARDTGALPGLNEHVGTQWGTNGDQTSVVKTWRAPTGGRQAGPPGHLARSQDGSIMVAHGPVRTAAAARLMLCTGLGVPDRYGHWTYSPETGRAHLNWQPGSDASTQRAVSELMARITRHVPGGAMLLRPMSRYPLVLHPLGGAPIGKATDQYGRVHGCPGLYCLDSALMPGSTAAVNPVLTIAAIVERCLDHVIGDFIQ</sequence>
<keyword evidence="10" id="KW-0413">Isomerase</keyword>
<evidence type="ECO:0000256" key="9">
    <source>
        <dbReference type="ARBA" id="ARBA00023221"/>
    </source>
</evidence>